<dbReference type="AlphaFoldDB" id="A0A0F9FLS0"/>
<proteinExistence type="predicted"/>
<accession>A0A0F9FLS0</accession>
<comment type="caution">
    <text evidence="1">The sequence shown here is derived from an EMBL/GenBank/DDBJ whole genome shotgun (WGS) entry which is preliminary data.</text>
</comment>
<sequence length="99" mass="11692">MDEVECMDCLNRSIKFTTGSVLLKWMKLDDEKLENYILKHFFYKNLGGSAINVTEFFLIDLSKKYKFTEDEVDGLRYVLNLRFGNIVLDFKNHGILKKE</sequence>
<gene>
    <name evidence="1" type="ORF">LCGC14_2290050</name>
</gene>
<reference evidence="1" key="1">
    <citation type="journal article" date="2015" name="Nature">
        <title>Complex archaea that bridge the gap between prokaryotes and eukaryotes.</title>
        <authorList>
            <person name="Spang A."/>
            <person name="Saw J.H."/>
            <person name="Jorgensen S.L."/>
            <person name="Zaremba-Niedzwiedzka K."/>
            <person name="Martijn J."/>
            <person name="Lind A.E."/>
            <person name="van Eijk R."/>
            <person name="Schleper C."/>
            <person name="Guy L."/>
            <person name="Ettema T.J."/>
        </authorList>
    </citation>
    <scope>NUCLEOTIDE SEQUENCE</scope>
</reference>
<protein>
    <submittedName>
        <fullName evidence="1">Uncharacterized protein</fullName>
    </submittedName>
</protein>
<organism evidence="1">
    <name type="scientific">marine sediment metagenome</name>
    <dbReference type="NCBI Taxonomy" id="412755"/>
    <lineage>
        <taxon>unclassified sequences</taxon>
        <taxon>metagenomes</taxon>
        <taxon>ecological metagenomes</taxon>
    </lineage>
</organism>
<dbReference type="EMBL" id="LAZR01032052">
    <property type="protein sequence ID" value="KKL51982.1"/>
    <property type="molecule type" value="Genomic_DNA"/>
</dbReference>
<evidence type="ECO:0000313" key="1">
    <source>
        <dbReference type="EMBL" id="KKL51982.1"/>
    </source>
</evidence>
<name>A0A0F9FLS0_9ZZZZ</name>